<evidence type="ECO:0000313" key="1">
    <source>
        <dbReference type="EMBL" id="OGN06586.1"/>
    </source>
</evidence>
<organism evidence="1 2">
    <name type="scientific">Candidatus Yanofskybacteria bacterium RIFCSPHIGHO2_01_FULL_48_25b</name>
    <dbReference type="NCBI Taxonomy" id="1802672"/>
    <lineage>
        <taxon>Bacteria</taxon>
        <taxon>Candidatus Yanofskyibacteriota</taxon>
    </lineage>
</organism>
<evidence type="ECO:0000313" key="2">
    <source>
        <dbReference type="Proteomes" id="UP000177605"/>
    </source>
</evidence>
<gene>
    <name evidence="1" type="ORF">A2669_03000</name>
</gene>
<accession>A0A1F8F2W2</accession>
<proteinExistence type="predicted"/>
<protein>
    <submittedName>
        <fullName evidence="1">Uncharacterized protein</fullName>
    </submittedName>
</protein>
<reference evidence="1 2" key="1">
    <citation type="journal article" date="2016" name="Nat. Commun.">
        <title>Thousands of microbial genomes shed light on interconnected biogeochemical processes in an aquifer system.</title>
        <authorList>
            <person name="Anantharaman K."/>
            <person name="Brown C.T."/>
            <person name="Hug L.A."/>
            <person name="Sharon I."/>
            <person name="Castelle C.J."/>
            <person name="Probst A.J."/>
            <person name="Thomas B.C."/>
            <person name="Singh A."/>
            <person name="Wilkins M.J."/>
            <person name="Karaoz U."/>
            <person name="Brodie E.L."/>
            <person name="Williams K.H."/>
            <person name="Hubbard S.S."/>
            <person name="Banfield J.F."/>
        </authorList>
    </citation>
    <scope>NUCLEOTIDE SEQUENCE [LARGE SCALE GENOMIC DNA]</scope>
</reference>
<dbReference type="AlphaFoldDB" id="A0A1F8F2W2"/>
<name>A0A1F8F2W2_9BACT</name>
<sequence>MFMACLSREVYTFELLVSASFDEGQKKKLPFFSNSGKYRSEKRTRVLKFRRPAVPSFFLDSFR</sequence>
<comment type="caution">
    <text evidence="1">The sequence shown here is derived from an EMBL/GenBank/DDBJ whole genome shotgun (WGS) entry which is preliminary data.</text>
</comment>
<dbReference type="Proteomes" id="UP000177605">
    <property type="component" value="Unassembled WGS sequence"/>
</dbReference>
<dbReference type="EMBL" id="MGJM01000013">
    <property type="protein sequence ID" value="OGN06586.1"/>
    <property type="molecule type" value="Genomic_DNA"/>
</dbReference>